<reference evidence="2" key="1">
    <citation type="journal article" date="2018" name="DNA Res.">
        <title>Multiple hybrid de novo genome assembly of finger millet, an orphan allotetraploid crop.</title>
        <authorList>
            <person name="Hatakeyama M."/>
            <person name="Aluri S."/>
            <person name="Balachadran M.T."/>
            <person name="Sivarajan S.R."/>
            <person name="Patrignani A."/>
            <person name="Gruter S."/>
            <person name="Poveda L."/>
            <person name="Shimizu-Inatsugi R."/>
            <person name="Baeten J."/>
            <person name="Francoijs K.J."/>
            <person name="Nataraja K.N."/>
            <person name="Reddy Y.A.N."/>
            <person name="Phadnis S."/>
            <person name="Ravikumar R.L."/>
            <person name="Schlapbach R."/>
            <person name="Sreeman S.M."/>
            <person name="Shimizu K.K."/>
        </authorList>
    </citation>
    <scope>NUCLEOTIDE SEQUENCE</scope>
</reference>
<dbReference type="Proteomes" id="UP001054889">
    <property type="component" value="Unassembled WGS sequence"/>
</dbReference>
<evidence type="ECO:0000256" key="1">
    <source>
        <dbReference type="SAM" id="MobiDB-lite"/>
    </source>
</evidence>
<feature type="compositionally biased region" description="Basic and acidic residues" evidence="1">
    <location>
        <begin position="27"/>
        <end position="45"/>
    </location>
</feature>
<evidence type="ECO:0000313" key="3">
    <source>
        <dbReference type="Proteomes" id="UP001054889"/>
    </source>
</evidence>
<comment type="caution">
    <text evidence="2">The sequence shown here is derived from an EMBL/GenBank/DDBJ whole genome shotgun (WGS) entry which is preliminary data.</text>
</comment>
<organism evidence="2 3">
    <name type="scientific">Eleusine coracana subsp. coracana</name>
    <dbReference type="NCBI Taxonomy" id="191504"/>
    <lineage>
        <taxon>Eukaryota</taxon>
        <taxon>Viridiplantae</taxon>
        <taxon>Streptophyta</taxon>
        <taxon>Embryophyta</taxon>
        <taxon>Tracheophyta</taxon>
        <taxon>Spermatophyta</taxon>
        <taxon>Magnoliopsida</taxon>
        <taxon>Liliopsida</taxon>
        <taxon>Poales</taxon>
        <taxon>Poaceae</taxon>
        <taxon>PACMAD clade</taxon>
        <taxon>Chloridoideae</taxon>
        <taxon>Cynodonteae</taxon>
        <taxon>Eleusininae</taxon>
        <taxon>Eleusine</taxon>
    </lineage>
</organism>
<feature type="region of interest" description="Disordered" evidence="1">
    <location>
        <begin position="1"/>
        <end position="65"/>
    </location>
</feature>
<keyword evidence="3" id="KW-1185">Reference proteome</keyword>
<feature type="compositionally biased region" description="Low complexity" evidence="1">
    <location>
        <begin position="218"/>
        <end position="229"/>
    </location>
</feature>
<feature type="compositionally biased region" description="Basic and acidic residues" evidence="1">
    <location>
        <begin position="158"/>
        <end position="168"/>
    </location>
</feature>
<feature type="region of interest" description="Disordered" evidence="1">
    <location>
        <begin position="97"/>
        <end position="321"/>
    </location>
</feature>
<dbReference type="AlphaFoldDB" id="A0AAV5CDC7"/>
<accession>A0AAV5CDC7</accession>
<feature type="compositionally biased region" description="Basic and acidic residues" evidence="1">
    <location>
        <begin position="289"/>
        <end position="303"/>
    </location>
</feature>
<gene>
    <name evidence="2" type="primary">ga13099</name>
    <name evidence="2" type="ORF">PR202_ga13099</name>
</gene>
<evidence type="ECO:0000313" key="2">
    <source>
        <dbReference type="EMBL" id="GJM96278.1"/>
    </source>
</evidence>
<feature type="compositionally biased region" description="Basic and acidic residues" evidence="1">
    <location>
        <begin position="55"/>
        <end position="65"/>
    </location>
</feature>
<protein>
    <submittedName>
        <fullName evidence="2">Uncharacterized protein</fullName>
    </submittedName>
</protein>
<name>A0AAV5CDC7_ELECO</name>
<feature type="compositionally biased region" description="Basic and acidic residues" evidence="1">
    <location>
        <begin position="243"/>
        <end position="256"/>
    </location>
</feature>
<reference evidence="2" key="2">
    <citation type="submission" date="2021-12" db="EMBL/GenBank/DDBJ databases">
        <title>Resequencing data analysis of finger millet.</title>
        <authorList>
            <person name="Hatakeyama M."/>
            <person name="Aluri S."/>
            <person name="Balachadran M.T."/>
            <person name="Sivarajan S.R."/>
            <person name="Poveda L."/>
            <person name="Shimizu-Inatsugi R."/>
            <person name="Schlapbach R."/>
            <person name="Sreeman S.M."/>
            <person name="Shimizu K.K."/>
        </authorList>
    </citation>
    <scope>NUCLEOTIDE SEQUENCE</scope>
</reference>
<dbReference type="EMBL" id="BQKI01000006">
    <property type="protein sequence ID" value="GJM96278.1"/>
    <property type="molecule type" value="Genomic_DNA"/>
</dbReference>
<feature type="compositionally biased region" description="Basic residues" evidence="1">
    <location>
        <begin position="201"/>
        <end position="210"/>
    </location>
</feature>
<feature type="compositionally biased region" description="Low complexity" evidence="1">
    <location>
        <begin position="131"/>
        <end position="141"/>
    </location>
</feature>
<sequence>MEAASSAKPRRGSPPIPPNYVSLRQLQELRLKEEEEEEKRRREAEEAAAAAAAMAKREAARKAEMEAIAAAAAAKREHAARKPETRVSAVVPVVPVRAKERRDGGVGPQWVAVKGRAHAPRVGGRPEGKAKVSAAASAQTRAADEPGQPVEEASSHGGKVEENKGERKGKGKAKMASSGEEAADPGSIGGGSGESAGAPSRRGKSRKWKKGAGGGGASAEPSAESASAKTADASPPQGVKPENAGKPKSPELKRADASPGSNSSRGKKADAAPAPPSSAAEGVVGELRMTAEIKPEGLVEGHRRPPAVEVQGAAEQKPRVVRRRAWPRLPGDRCKGAEEGRVWVPKAAATGCAEL</sequence>
<proteinExistence type="predicted"/>